<dbReference type="InterPro" id="IPR000195">
    <property type="entry name" value="Rab-GAP-TBC_dom"/>
</dbReference>
<dbReference type="PANTHER" id="PTHR47219:SF22">
    <property type="entry name" value="RAB-GAP TBC DOMAIN-CONTAINING PROTEIN"/>
    <property type="match status" value="1"/>
</dbReference>
<accession>A0A3R7N5G1</accession>
<gene>
    <name evidence="4" type="ORF">C7M84_003512</name>
</gene>
<evidence type="ECO:0000313" key="5">
    <source>
        <dbReference type="Proteomes" id="UP000283509"/>
    </source>
</evidence>
<dbReference type="FunFam" id="1.10.10.750:FF:000003">
    <property type="entry name" value="GTPase activating protein (Evi5)"/>
    <property type="match status" value="1"/>
</dbReference>
<dbReference type="PROSITE" id="PS50086">
    <property type="entry name" value="TBC_RABGAP"/>
    <property type="match status" value="1"/>
</dbReference>
<reference evidence="4 5" key="1">
    <citation type="submission" date="2018-04" db="EMBL/GenBank/DDBJ databases">
        <authorList>
            <person name="Zhang X."/>
            <person name="Yuan J."/>
            <person name="Li F."/>
            <person name="Xiang J."/>
        </authorList>
    </citation>
    <scope>NUCLEOTIDE SEQUENCE [LARGE SCALE GENOMIC DNA]</scope>
    <source>
        <tissue evidence="4">Muscle</tissue>
    </source>
</reference>
<feature type="domain" description="Rab-GAP TBC" evidence="3">
    <location>
        <begin position="100"/>
        <end position="255"/>
    </location>
</feature>
<evidence type="ECO:0000259" key="3">
    <source>
        <dbReference type="PROSITE" id="PS50086"/>
    </source>
</evidence>
<evidence type="ECO:0000256" key="1">
    <source>
        <dbReference type="ARBA" id="ARBA00022468"/>
    </source>
</evidence>
<keyword evidence="2" id="KW-0175">Coiled coil</keyword>
<evidence type="ECO:0000256" key="2">
    <source>
        <dbReference type="ARBA" id="ARBA00023054"/>
    </source>
</evidence>
<dbReference type="Pfam" id="PF00566">
    <property type="entry name" value="RabGAP-TBC"/>
    <property type="match status" value="1"/>
</dbReference>
<dbReference type="PANTHER" id="PTHR47219">
    <property type="entry name" value="RAB GTPASE-ACTIVATING PROTEIN 1-LIKE"/>
    <property type="match status" value="1"/>
</dbReference>
<dbReference type="GO" id="GO:0031267">
    <property type="term" value="F:small GTPase binding"/>
    <property type="evidence" value="ECO:0007669"/>
    <property type="project" value="TreeGrafter"/>
</dbReference>
<organism evidence="4 5">
    <name type="scientific">Penaeus vannamei</name>
    <name type="common">Whiteleg shrimp</name>
    <name type="synonym">Litopenaeus vannamei</name>
    <dbReference type="NCBI Taxonomy" id="6689"/>
    <lineage>
        <taxon>Eukaryota</taxon>
        <taxon>Metazoa</taxon>
        <taxon>Ecdysozoa</taxon>
        <taxon>Arthropoda</taxon>
        <taxon>Crustacea</taxon>
        <taxon>Multicrustacea</taxon>
        <taxon>Malacostraca</taxon>
        <taxon>Eumalacostraca</taxon>
        <taxon>Eucarida</taxon>
        <taxon>Decapoda</taxon>
        <taxon>Dendrobranchiata</taxon>
        <taxon>Penaeoidea</taxon>
        <taxon>Penaeidae</taxon>
        <taxon>Penaeus</taxon>
    </lineage>
</organism>
<dbReference type="STRING" id="6689.A0A3R7N5G1"/>
<evidence type="ECO:0000313" key="4">
    <source>
        <dbReference type="EMBL" id="ROT77788.1"/>
    </source>
</evidence>
<dbReference type="EMBL" id="QCYY01001477">
    <property type="protein sequence ID" value="ROT77788.1"/>
    <property type="molecule type" value="Genomic_DNA"/>
</dbReference>
<dbReference type="Proteomes" id="UP000283509">
    <property type="component" value="Unassembled WGS sequence"/>
</dbReference>
<sequence>MRGQCVNVRLIESDSKSLNSLSTQSVGSAQAPATPASPQTRLRFRWLLGVPGVPLAGVQLAGRNRRTQKRTSGAVGRLVNDWETWQKKKSLQLKELVRKGIPHHFRGITWQLLCSAHNSPEKGKYAEYLRTTSACEKVIRRDIARTYPEHDFFKEKDGLGQESLFNVMKAYSLHDREVGYCQGSAFIVGLLLMQMPEEEAFAVLVKLMQDYRMREMFKPSMAELGLCMYQLECLIQEHLPDLHAHFTSQSFHTSM</sequence>
<comment type="caution">
    <text evidence="4">The sequence shown here is derived from an EMBL/GenBank/DDBJ whole genome shotgun (WGS) entry which is preliminary data.</text>
</comment>
<dbReference type="Gene3D" id="1.10.10.750">
    <property type="entry name" value="Ypt/Rab-GAP domain of gyp1p, domain 1"/>
    <property type="match status" value="1"/>
</dbReference>
<keyword evidence="5" id="KW-1185">Reference proteome</keyword>
<dbReference type="Gene3D" id="1.10.472.80">
    <property type="entry name" value="Ypt/Rab-GAP domain of gyp1p, domain 3"/>
    <property type="match status" value="1"/>
</dbReference>
<dbReference type="FunFam" id="1.10.8.270:FF:000003">
    <property type="entry name" value="Ecotropic viral integration site 5"/>
    <property type="match status" value="1"/>
</dbReference>
<protein>
    <submittedName>
        <fullName evidence="4">EVI-5-like protein</fullName>
    </submittedName>
</protein>
<dbReference type="OrthoDB" id="295078at2759"/>
<dbReference type="SUPFAM" id="SSF47923">
    <property type="entry name" value="Ypt/Rab-GAP domain of gyp1p"/>
    <property type="match status" value="1"/>
</dbReference>
<dbReference type="Gene3D" id="1.10.8.270">
    <property type="entry name" value="putative rabgap domain of human tbc1 domain family member 14 like domains"/>
    <property type="match status" value="1"/>
</dbReference>
<reference evidence="4 5" key="2">
    <citation type="submission" date="2019-01" db="EMBL/GenBank/DDBJ databases">
        <title>The decoding of complex shrimp genome reveals the adaptation for benthos swimmer, frequently molting mechanism and breeding impact on genome.</title>
        <authorList>
            <person name="Sun Y."/>
            <person name="Gao Y."/>
            <person name="Yu Y."/>
        </authorList>
    </citation>
    <scope>NUCLEOTIDE SEQUENCE [LARGE SCALE GENOMIC DNA]</scope>
    <source>
        <tissue evidence="4">Muscle</tissue>
    </source>
</reference>
<proteinExistence type="predicted"/>
<dbReference type="AlphaFoldDB" id="A0A3R7N5G1"/>
<name>A0A3R7N5G1_PENVA</name>
<keyword evidence="1" id="KW-0343">GTPase activation</keyword>
<dbReference type="InterPro" id="IPR035969">
    <property type="entry name" value="Rab-GAP_TBC_sf"/>
</dbReference>
<dbReference type="SMART" id="SM00164">
    <property type="entry name" value="TBC"/>
    <property type="match status" value="1"/>
</dbReference>
<dbReference type="InterPro" id="IPR050302">
    <property type="entry name" value="Rab_GAP_TBC_domain"/>
</dbReference>
<dbReference type="GO" id="GO:0005096">
    <property type="term" value="F:GTPase activator activity"/>
    <property type="evidence" value="ECO:0007669"/>
    <property type="project" value="UniProtKB-KW"/>
</dbReference>